<accession>A0A4V3JSD9</accession>
<comment type="similarity">
    <text evidence="2">Belongs to the MscS (TC 1.A.23) family.</text>
</comment>
<protein>
    <submittedName>
        <fullName evidence="10">Mechanosensitive ion channel family protein</fullName>
    </submittedName>
</protein>
<dbReference type="Gene3D" id="1.10.287.1260">
    <property type="match status" value="1"/>
</dbReference>
<gene>
    <name evidence="10" type="ORF">EHQ64_07230</name>
</gene>
<dbReference type="InterPro" id="IPR049142">
    <property type="entry name" value="MS_channel_1st"/>
</dbReference>
<dbReference type="InterPro" id="IPR010920">
    <property type="entry name" value="LSM_dom_sf"/>
</dbReference>
<dbReference type="SUPFAM" id="SSF82861">
    <property type="entry name" value="Mechanosensitive channel protein MscS (YggB), transmembrane region"/>
    <property type="match status" value="1"/>
</dbReference>
<dbReference type="GO" id="GO:0005886">
    <property type="term" value="C:plasma membrane"/>
    <property type="evidence" value="ECO:0007669"/>
    <property type="project" value="UniProtKB-SubCell"/>
</dbReference>
<evidence type="ECO:0000256" key="3">
    <source>
        <dbReference type="ARBA" id="ARBA00022475"/>
    </source>
</evidence>
<dbReference type="Pfam" id="PF21088">
    <property type="entry name" value="MS_channel_1st"/>
    <property type="match status" value="1"/>
</dbReference>
<evidence type="ECO:0000259" key="8">
    <source>
        <dbReference type="Pfam" id="PF00924"/>
    </source>
</evidence>
<keyword evidence="4 7" id="KW-0812">Transmembrane</keyword>
<dbReference type="EMBL" id="RQGF01000012">
    <property type="protein sequence ID" value="TGL63730.1"/>
    <property type="molecule type" value="Genomic_DNA"/>
</dbReference>
<dbReference type="Proteomes" id="UP000297762">
    <property type="component" value="Unassembled WGS sequence"/>
</dbReference>
<keyword evidence="6 7" id="KW-0472">Membrane</keyword>
<feature type="domain" description="Mechanosensitive ion channel transmembrane helices 2/3" evidence="9">
    <location>
        <begin position="129"/>
        <end position="170"/>
    </location>
</feature>
<dbReference type="SUPFAM" id="SSF50182">
    <property type="entry name" value="Sm-like ribonucleoproteins"/>
    <property type="match status" value="1"/>
</dbReference>
<evidence type="ECO:0000259" key="9">
    <source>
        <dbReference type="Pfam" id="PF21088"/>
    </source>
</evidence>
<comment type="caution">
    <text evidence="10">The sequence shown here is derived from an EMBL/GenBank/DDBJ whole genome shotgun (WGS) entry which is preliminary data.</text>
</comment>
<evidence type="ECO:0000313" key="11">
    <source>
        <dbReference type="Proteomes" id="UP000297762"/>
    </source>
</evidence>
<dbReference type="Gene3D" id="2.30.30.60">
    <property type="match status" value="1"/>
</dbReference>
<evidence type="ECO:0000256" key="6">
    <source>
        <dbReference type="ARBA" id="ARBA00023136"/>
    </source>
</evidence>
<dbReference type="GO" id="GO:0008381">
    <property type="term" value="F:mechanosensitive monoatomic ion channel activity"/>
    <property type="evidence" value="ECO:0007669"/>
    <property type="project" value="UniProtKB-ARBA"/>
</dbReference>
<organism evidence="10 11">
    <name type="scientific">Leptospira sarikeiensis</name>
    <dbReference type="NCBI Taxonomy" id="2484943"/>
    <lineage>
        <taxon>Bacteria</taxon>
        <taxon>Pseudomonadati</taxon>
        <taxon>Spirochaetota</taxon>
        <taxon>Spirochaetia</taxon>
        <taxon>Leptospirales</taxon>
        <taxon>Leptospiraceae</taxon>
        <taxon>Leptospira</taxon>
    </lineage>
</organism>
<proteinExistence type="inferred from homology"/>
<dbReference type="PANTHER" id="PTHR30566:SF25">
    <property type="entry name" value="INNER MEMBRANE PROTEIN"/>
    <property type="match status" value="1"/>
</dbReference>
<evidence type="ECO:0000256" key="4">
    <source>
        <dbReference type="ARBA" id="ARBA00022692"/>
    </source>
</evidence>
<sequence length="342" mass="37424">MNLPDSVLGSNWLLGFSSIFFGILLGYIFGGFLVPRLTKTLTKDKLDTNHPLYIALLSLVRFFFFILGSYAALRFLKLEVGTEEKVSLYLKVFSILVFTFALARIGSGALALYSSKTEGFLPTASILNNIVRMIILLTGGLVALQTLGISVTPALTALGVGGIAFALGLQETLSNLFAGLGVLLGKKVSVGDYISLETGEEGLVEDINWRTTSLQKRNGSTIIIPNAKMSKTTFTNYSLPNSGIWTEIEIILPLGKNTDQYESLIRKSAQISLSQIYGQNSYNDSKIKIRYLSLEPSSVSLAIHLPIKDIKDSDQIRSTFIKSLHSEFISEGFSNISAKIRN</sequence>
<name>A0A4V3JSD9_9LEPT</name>
<evidence type="ECO:0000256" key="2">
    <source>
        <dbReference type="ARBA" id="ARBA00008017"/>
    </source>
</evidence>
<comment type="subcellular location">
    <subcellularLocation>
        <location evidence="1">Cell membrane</location>
        <topology evidence="1">Multi-pass membrane protein</topology>
    </subcellularLocation>
</comment>
<feature type="transmembrane region" description="Helical" evidence="7">
    <location>
        <begin position="134"/>
        <end position="167"/>
    </location>
</feature>
<evidence type="ECO:0000313" key="10">
    <source>
        <dbReference type="EMBL" id="TGL63730.1"/>
    </source>
</evidence>
<feature type="domain" description="Mechanosensitive ion channel MscS" evidence="8">
    <location>
        <begin position="172"/>
        <end position="238"/>
    </location>
</feature>
<dbReference type="Pfam" id="PF00924">
    <property type="entry name" value="MS_channel_2nd"/>
    <property type="match status" value="1"/>
</dbReference>
<dbReference type="AlphaFoldDB" id="A0A4V3JSD9"/>
<feature type="transmembrane region" description="Helical" evidence="7">
    <location>
        <begin position="54"/>
        <end position="76"/>
    </location>
</feature>
<feature type="transmembrane region" description="Helical" evidence="7">
    <location>
        <begin position="88"/>
        <end position="113"/>
    </location>
</feature>
<dbReference type="RefSeq" id="WP_135648794.1">
    <property type="nucleotide sequence ID" value="NZ_RQGF01000012.1"/>
</dbReference>
<keyword evidence="5 7" id="KW-1133">Transmembrane helix</keyword>
<dbReference type="InterPro" id="IPR023408">
    <property type="entry name" value="MscS_beta-dom_sf"/>
</dbReference>
<evidence type="ECO:0000256" key="7">
    <source>
        <dbReference type="SAM" id="Phobius"/>
    </source>
</evidence>
<evidence type="ECO:0000256" key="1">
    <source>
        <dbReference type="ARBA" id="ARBA00004651"/>
    </source>
</evidence>
<reference evidence="10" key="1">
    <citation type="journal article" date="2019" name="PLoS Negl. Trop. Dis.">
        <title>Revisiting the worldwide diversity of Leptospira species in the environment.</title>
        <authorList>
            <person name="Vincent A.T."/>
            <person name="Schiettekatte O."/>
            <person name="Bourhy P."/>
            <person name="Veyrier F.J."/>
            <person name="Picardeau M."/>
        </authorList>
    </citation>
    <scope>NUCLEOTIDE SEQUENCE [LARGE SCALE GENOMIC DNA]</scope>
    <source>
        <strain evidence="10">201702455</strain>
    </source>
</reference>
<dbReference type="PANTHER" id="PTHR30566">
    <property type="entry name" value="YNAI-RELATED MECHANOSENSITIVE ION CHANNEL"/>
    <property type="match status" value="1"/>
</dbReference>
<feature type="transmembrane region" description="Helical" evidence="7">
    <location>
        <begin position="12"/>
        <end position="34"/>
    </location>
</feature>
<evidence type="ECO:0000256" key="5">
    <source>
        <dbReference type="ARBA" id="ARBA00022989"/>
    </source>
</evidence>
<keyword evidence="3" id="KW-1003">Cell membrane</keyword>
<dbReference type="OrthoDB" id="9809206at2"/>
<keyword evidence="11" id="KW-1185">Reference proteome</keyword>
<dbReference type="InterPro" id="IPR006685">
    <property type="entry name" value="MscS_channel_2nd"/>
</dbReference>
<dbReference type="InterPro" id="IPR011014">
    <property type="entry name" value="MscS_channel_TM-2"/>
</dbReference>